<evidence type="ECO:0000313" key="2">
    <source>
        <dbReference type="Proteomes" id="UP001177021"/>
    </source>
</evidence>
<comment type="caution">
    <text evidence="1">The sequence shown here is derived from an EMBL/GenBank/DDBJ whole genome shotgun (WGS) entry which is preliminary data.</text>
</comment>
<proteinExistence type="predicted"/>
<gene>
    <name evidence="1" type="ORF">MILVUS5_LOCUS33506</name>
</gene>
<name>A0ACB0LKV2_TRIPR</name>
<keyword evidence="2" id="KW-1185">Reference proteome</keyword>
<sequence length="155" mass="17493">MAEGATATNDSTSLIEVGKLFGQFFGILFAIIGYEAMDTSKGKSLLMMALVFMLALYYLVLVLVTMLQFQIQSLLPFMIVVLLLGSVVSFLALIIISPMIAWIYFGLWFLIFALMCYKYRKVLYQMIHERIKNFMDGQTHNGNSEIPIGVRSLPV</sequence>
<reference evidence="1" key="1">
    <citation type="submission" date="2023-10" db="EMBL/GenBank/DDBJ databases">
        <authorList>
            <person name="Rodriguez Cubillos JULIANA M."/>
            <person name="De Vega J."/>
        </authorList>
    </citation>
    <scope>NUCLEOTIDE SEQUENCE</scope>
</reference>
<accession>A0ACB0LKV2</accession>
<evidence type="ECO:0000313" key="1">
    <source>
        <dbReference type="EMBL" id="CAJ2669263.1"/>
    </source>
</evidence>
<dbReference type="Proteomes" id="UP001177021">
    <property type="component" value="Unassembled WGS sequence"/>
</dbReference>
<dbReference type="EMBL" id="CASHSV030000615">
    <property type="protein sequence ID" value="CAJ2669263.1"/>
    <property type="molecule type" value="Genomic_DNA"/>
</dbReference>
<organism evidence="1 2">
    <name type="scientific">Trifolium pratense</name>
    <name type="common">Red clover</name>
    <dbReference type="NCBI Taxonomy" id="57577"/>
    <lineage>
        <taxon>Eukaryota</taxon>
        <taxon>Viridiplantae</taxon>
        <taxon>Streptophyta</taxon>
        <taxon>Embryophyta</taxon>
        <taxon>Tracheophyta</taxon>
        <taxon>Spermatophyta</taxon>
        <taxon>Magnoliopsida</taxon>
        <taxon>eudicotyledons</taxon>
        <taxon>Gunneridae</taxon>
        <taxon>Pentapetalae</taxon>
        <taxon>rosids</taxon>
        <taxon>fabids</taxon>
        <taxon>Fabales</taxon>
        <taxon>Fabaceae</taxon>
        <taxon>Papilionoideae</taxon>
        <taxon>50 kb inversion clade</taxon>
        <taxon>NPAAA clade</taxon>
        <taxon>Hologalegina</taxon>
        <taxon>IRL clade</taxon>
        <taxon>Trifolieae</taxon>
        <taxon>Trifolium</taxon>
    </lineage>
</organism>
<protein>
    <submittedName>
        <fullName evidence="1">Uncharacterized protein</fullName>
    </submittedName>
</protein>